<feature type="transmembrane region" description="Helical" evidence="5">
    <location>
        <begin position="35"/>
        <end position="52"/>
    </location>
</feature>
<keyword evidence="5" id="KW-0813">Transport</keyword>
<feature type="transmembrane region" description="Helical" evidence="5">
    <location>
        <begin position="64"/>
        <end position="86"/>
    </location>
</feature>
<feature type="transmembrane region" description="Helical" evidence="5">
    <location>
        <begin position="173"/>
        <end position="193"/>
    </location>
</feature>
<dbReference type="PROSITE" id="PS51012">
    <property type="entry name" value="ABC_TM2"/>
    <property type="match status" value="1"/>
</dbReference>
<evidence type="ECO:0000256" key="5">
    <source>
        <dbReference type="RuleBase" id="RU361157"/>
    </source>
</evidence>
<evidence type="ECO:0000259" key="6">
    <source>
        <dbReference type="PROSITE" id="PS51012"/>
    </source>
</evidence>
<keyword evidence="5" id="KW-1003">Cell membrane</keyword>
<keyword evidence="8" id="KW-1185">Reference proteome</keyword>
<dbReference type="InterPro" id="IPR000412">
    <property type="entry name" value="ABC_2_transport"/>
</dbReference>
<organism evidence="7 8">
    <name type="scientific">Adhaeretor mobilis</name>
    <dbReference type="NCBI Taxonomy" id="1930276"/>
    <lineage>
        <taxon>Bacteria</taxon>
        <taxon>Pseudomonadati</taxon>
        <taxon>Planctomycetota</taxon>
        <taxon>Planctomycetia</taxon>
        <taxon>Pirellulales</taxon>
        <taxon>Lacipirellulaceae</taxon>
        <taxon>Adhaeretor</taxon>
    </lineage>
</organism>
<dbReference type="RefSeq" id="WP_218932026.1">
    <property type="nucleotide sequence ID" value="NZ_CP036263.1"/>
</dbReference>
<evidence type="ECO:0000313" key="7">
    <source>
        <dbReference type="EMBL" id="QDT00175.1"/>
    </source>
</evidence>
<dbReference type="EMBL" id="CP036263">
    <property type="protein sequence ID" value="QDT00175.1"/>
    <property type="molecule type" value="Genomic_DNA"/>
</dbReference>
<dbReference type="GO" id="GO:0043190">
    <property type="term" value="C:ATP-binding cassette (ABC) transporter complex"/>
    <property type="evidence" value="ECO:0007669"/>
    <property type="project" value="InterPro"/>
</dbReference>
<comment type="similarity">
    <text evidence="5">Belongs to the ABC-2 integral membrane protein family.</text>
</comment>
<dbReference type="InterPro" id="IPR013525">
    <property type="entry name" value="ABC2_TM"/>
</dbReference>
<dbReference type="Pfam" id="PF01061">
    <property type="entry name" value="ABC2_membrane"/>
    <property type="match status" value="1"/>
</dbReference>
<evidence type="ECO:0000256" key="3">
    <source>
        <dbReference type="ARBA" id="ARBA00022989"/>
    </source>
</evidence>
<dbReference type="PANTHER" id="PTHR43077:SF10">
    <property type="entry name" value="TRANSPORT PERMEASE PROTEIN"/>
    <property type="match status" value="1"/>
</dbReference>
<accession>A0A517MZ81</accession>
<dbReference type="KEGG" id="amob:HG15A2_35100"/>
<feature type="domain" description="ABC transmembrane type-2" evidence="6">
    <location>
        <begin position="31"/>
        <end position="256"/>
    </location>
</feature>
<keyword evidence="4 5" id="KW-0472">Membrane</keyword>
<evidence type="ECO:0000313" key="8">
    <source>
        <dbReference type="Proteomes" id="UP000319852"/>
    </source>
</evidence>
<name>A0A517MZ81_9BACT</name>
<dbReference type="InterPro" id="IPR051328">
    <property type="entry name" value="T7SS_ABC-Transporter"/>
</dbReference>
<dbReference type="PIRSF" id="PIRSF006648">
    <property type="entry name" value="DrrB"/>
    <property type="match status" value="1"/>
</dbReference>
<feature type="transmembrane region" description="Helical" evidence="5">
    <location>
        <begin position="235"/>
        <end position="255"/>
    </location>
</feature>
<evidence type="ECO:0000256" key="1">
    <source>
        <dbReference type="ARBA" id="ARBA00004141"/>
    </source>
</evidence>
<comment type="subcellular location">
    <subcellularLocation>
        <location evidence="5">Cell membrane</location>
        <topology evidence="5">Multi-pass membrane protein</topology>
    </subcellularLocation>
    <subcellularLocation>
        <location evidence="1">Membrane</location>
        <topology evidence="1">Multi-pass membrane protein</topology>
    </subcellularLocation>
</comment>
<dbReference type="GO" id="GO:0140359">
    <property type="term" value="F:ABC-type transporter activity"/>
    <property type="evidence" value="ECO:0007669"/>
    <property type="project" value="InterPro"/>
</dbReference>
<keyword evidence="2 5" id="KW-0812">Transmembrane</keyword>
<keyword evidence="3 5" id="KW-1133">Transmembrane helix</keyword>
<evidence type="ECO:0000256" key="2">
    <source>
        <dbReference type="ARBA" id="ARBA00022692"/>
    </source>
</evidence>
<dbReference type="AlphaFoldDB" id="A0A517MZ81"/>
<protein>
    <recommendedName>
        <fullName evidence="5">Transport permease protein</fullName>
    </recommendedName>
</protein>
<sequence length="269" mass="29167">MATSTTTIPPTSAPSWLAAVTLAERELVRFFRQKNRVFGALGQPIIFWLLFSEGLKGNDLDYTHFFPGTLVMILLFTAIFATISIIEDRREGFLQSVLVAPAPRWAMVAGKIGGGAAIAMLQALLFLALGWFTLPLESSFFEILQAVILMGVIAVALTSLGFLLAWRMDSTAGFHAIMSVFLLPMWLLSGAFFPAGSDGVLGWIVRINPLTYGVSGLRHYLRFASENSAAATEPLASLPLCWIVSLAFAAIMFAASWKIAATRSTGDLL</sequence>
<dbReference type="PANTHER" id="PTHR43077">
    <property type="entry name" value="TRANSPORT PERMEASE YVFS-RELATED"/>
    <property type="match status" value="1"/>
</dbReference>
<evidence type="ECO:0000256" key="4">
    <source>
        <dbReference type="ARBA" id="ARBA00023136"/>
    </source>
</evidence>
<dbReference type="Proteomes" id="UP000319852">
    <property type="component" value="Chromosome"/>
</dbReference>
<proteinExistence type="inferred from homology"/>
<reference evidence="7 8" key="1">
    <citation type="submission" date="2019-02" db="EMBL/GenBank/DDBJ databases">
        <title>Deep-cultivation of Planctomycetes and their phenomic and genomic characterization uncovers novel biology.</title>
        <authorList>
            <person name="Wiegand S."/>
            <person name="Jogler M."/>
            <person name="Boedeker C."/>
            <person name="Pinto D."/>
            <person name="Vollmers J."/>
            <person name="Rivas-Marin E."/>
            <person name="Kohn T."/>
            <person name="Peeters S.H."/>
            <person name="Heuer A."/>
            <person name="Rast P."/>
            <person name="Oberbeckmann S."/>
            <person name="Bunk B."/>
            <person name="Jeske O."/>
            <person name="Meyerdierks A."/>
            <person name="Storesund J.E."/>
            <person name="Kallscheuer N."/>
            <person name="Luecker S."/>
            <person name="Lage O.M."/>
            <person name="Pohl T."/>
            <person name="Merkel B.J."/>
            <person name="Hornburger P."/>
            <person name="Mueller R.-W."/>
            <person name="Bruemmer F."/>
            <person name="Labrenz M."/>
            <person name="Spormann A.M."/>
            <person name="Op den Camp H."/>
            <person name="Overmann J."/>
            <person name="Amann R."/>
            <person name="Jetten M.S.M."/>
            <person name="Mascher T."/>
            <person name="Medema M.H."/>
            <person name="Devos D.P."/>
            <person name="Kaster A.-K."/>
            <person name="Ovreas L."/>
            <person name="Rohde M."/>
            <person name="Galperin M.Y."/>
            <person name="Jogler C."/>
        </authorList>
    </citation>
    <scope>NUCLEOTIDE SEQUENCE [LARGE SCALE GENOMIC DNA]</scope>
    <source>
        <strain evidence="7 8">HG15A2</strain>
    </source>
</reference>
<dbReference type="InterPro" id="IPR047817">
    <property type="entry name" value="ABC2_TM_bact-type"/>
</dbReference>
<feature type="transmembrane region" description="Helical" evidence="5">
    <location>
        <begin position="107"/>
        <end position="131"/>
    </location>
</feature>
<feature type="transmembrane region" description="Helical" evidence="5">
    <location>
        <begin position="143"/>
        <end position="166"/>
    </location>
</feature>
<gene>
    <name evidence="7" type="ORF">HG15A2_35100</name>
</gene>